<proteinExistence type="predicted"/>
<sequence length="216" mass="25354">MKTIIEEINTKDLICLDEIIQLVSRQFNTTATNYLGEKIKLIFNLTNLNPYISEGIDEMSLVNLKDEILCLNQENYSSGNVEFVLKIDPIIELKGFIPIDEQKENMIRHIDDSLANAQEILDEHKELRDSAETRIFLKKFKNYKAFENYEELLKENKIPSEIIESILDLFDDVLDEFEDSYELVTKMDKLIFTRIREWGIISDDDLDQDEDVTLFE</sequence>
<evidence type="ECO:0000313" key="1">
    <source>
        <dbReference type="EMBL" id="SVE62176.1"/>
    </source>
</evidence>
<protein>
    <submittedName>
        <fullName evidence="1">Uncharacterized protein</fullName>
    </submittedName>
</protein>
<name>A0A383EZ66_9ZZZZ</name>
<dbReference type="AlphaFoldDB" id="A0A383EZ66"/>
<reference evidence="1" key="1">
    <citation type="submission" date="2018-05" db="EMBL/GenBank/DDBJ databases">
        <authorList>
            <person name="Lanie J.A."/>
            <person name="Ng W.-L."/>
            <person name="Kazmierczak K.M."/>
            <person name="Andrzejewski T.M."/>
            <person name="Davidsen T.M."/>
            <person name="Wayne K.J."/>
            <person name="Tettelin H."/>
            <person name="Glass J.I."/>
            <person name="Rusch D."/>
            <person name="Podicherti R."/>
            <person name="Tsui H.-C.T."/>
            <person name="Winkler M.E."/>
        </authorList>
    </citation>
    <scope>NUCLEOTIDE SEQUENCE</scope>
</reference>
<gene>
    <name evidence="1" type="ORF">METZ01_LOCUS515030</name>
</gene>
<dbReference type="EMBL" id="UINC01230164">
    <property type="protein sequence ID" value="SVE62176.1"/>
    <property type="molecule type" value="Genomic_DNA"/>
</dbReference>
<feature type="non-terminal residue" evidence="1">
    <location>
        <position position="216"/>
    </location>
</feature>
<organism evidence="1">
    <name type="scientific">marine metagenome</name>
    <dbReference type="NCBI Taxonomy" id="408172"/>
    <lineage>
        <taxon>unclassified sequences</taxon>
        <taxon>metagenomes</taxon>
        <taxon>ecological metagenomes</taxon>
    </lineage>
</organism>
<accession>A0A383EZ66</accession>